<evidence type="ECO:0000259" key="1">
    <source>
        <dbReference type="Pfam" id="PF17921"/>
    </source>
</evidence>
<dbReference type="InterPro" id="IPR012337">
    <property type="entry name" value="RNaseH-like_sf"/>
</dbReference>
<proteinExistence type="predicted"/>
<dbReference type="PANTHER" id="PTHR45835">
    <property type="entry name" value="YALI0A06105P"/>
    <property type="match status" value="1"/>
</dbReference>
<dbReference type="GO" id="GO:0003676">
    <property type="term" value="F:nucleic acid binding"/>
    <property type="evidence" value="ECO:0007669"/>
    <property type="project" value="InterPro"/>
</dbReference>
<dbReference type="KEGG" id="ghi:107898126"/>
<organism evidence="2 3">
    <name type="scientific">Gossypium hirsutum</name>
    <name type="common">Upland cotton</name>
    <name type="synonym">Gossypium mexicanum</name>
    <dbReference type="NCBI Taxonomy" id="3635"/>
    <lineage>
        <taxon>Eukaryota</taxon>
        <taxon>Viridiplantae</taxon>
        <taxon>Streptophyta</taxon>
        <taxon>Embryophyta</taxon>
        <taxon>Tracheophyta</taxon>
        <taxon>Spermatophyta</taxon>
        <taxon>Magnoliopsida</taxon>
        <taxon>eudicotyledons</taxon>
        <taxon>Gunneridae</taxon>
        <taxon>Pentapetalae</taxon>
        <taxon>rosids</taxon>
        <taxon>malvids</taxon>
        <taxon>Malvales</taxon>
        <taxon>Malvaceae</taxon>
        <taxon>Malvoideae</taxon>
        <taxon>Gossypium</taxon>
    </lineage>
</organism>
<feature type="domain" description="Integrase zinc-binding" evidence="1">
    <location>
        <begin position="39"/>
        <end position="78"/>
    </location>
</feature>
<dbReference type="PANTHER" id="PTHR45835:SF99">
    <property type="entry name" value="CHROMO DOMAIN-CONTAINING PROTEIN-RELATED"/>
    <property type="match status" value="1"/>
</dbReference>
<dbReference type="RefSeq" id="XP_016679154.1">
    <property type="nucleotide sequence ID" value="XM_016823665.1"/>
</dbReference>
<dbReference type="OrthoDB" id="913103at2759"/>
<dbReference type="GeneID" id="107898126"/>
<dbReference type="InterPro" id="IPR036397">
    <property type="entry name" value="RNaseH_sf"/>
</dbReference>
<protein>
    <recommendedName>
        <fullName evidence="1">Integrase zinc-binding domain-containing protein</fullName>
    </recommendedName>
</protein>
<evidence type="ECO:0000313" key="3">
    <source>
        <dbReference type="RefSeq" id="XP_016679154.1"/>
    </source>
</evidence>
<dbReference type="InterPro" id="IPR041588">
    <property type="entry name" value="Integrase_H2C2"/>
</dbReference>
<reference evidence="2" key="1">
    <citation type="journal article" date="2020" name="Nat. Genet.">
        <title>Genomic diversifications of five Gossypium allopolyploid species and their impact on cotton improvement.</title>
        <authorList>
            <person name="Chen Z.J."/>
            <person name="Sreedasyam A."/>
            <person name="Ando A."/>
            <person name="Song Q."/>
            <person name="De Santiago L.M."/>
            <person name="Hulse-Kemp A.M."/>
            <person name="Ding M."/>
            <person name="Ye W."/>
            <person name="Kirkbride R.C."/>
            <person name="Jenkins J."/>
            <person name="Plott C."/>
            <person name="Lovell J."/>
            <person name="Lin Y.M."/>
            <person name="Vaughn R."/>
            <person name="Liu B."/>
            <person name="Simpson S."/>
            <person name="Scheffler B.E."/>
            <person name="Wen L."/>
            <person name="Saski C.A."/>
            <person name="Grover C.E."/>
            <person name="Hu G."/>
            <person name="Conover J.L."/>
            <person name="Carlson J.W."/>
            <person name="Shu S."/>
            <person name="Boston L.B."/>
            <person name="Williams M."/>
            <person name="Peterson D.G."/>
            <person name="McGee K."/>
            <person name="Jones D.C."/>
            <person name="Wendel J.F."/>
            <person name="Stelly D.M."/>
            <person name="Grimwood J."/>
            <person name="Schmutz J."/>
        </authorList>
    </citation>
    <scope>NUCLEOTIDE SEQUENCE [LARGE SCALE GENOMIC DNA]</scope>
    <source>
        <strain evidence="2">cv. TM-1</strain>
    </source>
</reference>
<dbReference type="SUPFAM" id="SSF53098">
    <property type="entry name" value="Ribonuclease H-like"/>
    <property type="match status" value="1"/>
</dbReference>
<keyword evidence="2" id="KW-1185">Reference proteome</keyword>
<dbReference type="Gene3D" id="3.30.420.10">
    <property type="entry name" value="Ribonuclease H-like superfamily/Ribonuclease H"/>
    <property type="match status" value="1"/>
</dbReference>
<dbReference type="Proteomes" id="UP000818029">
    <property type="component" value="Chromosome D04"/>
</dbReference>
<gene>
    <name evidence="3" type="primary">LOC107898126</name>
</gene>
<dbReference type="STRING" id="3635.A0A1U8ITA7"/>
<accession>A0A1U8ITA7</accession>
<dbReference type="AlphaFoldDB" id="A0A1U8ITA7"/>
<reference evidence="3" key="2">
    <citation type="submission" date="2025-08" db="UniProtKB">
        <authorList>
            <consortium name="RefSeq"/>
        </authorList>
    </citation>
    <scope>IDENTIFICATION</scope>
</reference>
<dbReference type="Pfam" id="PF17921">
    <property type="entry name" value="Integrase_H2C2"/>
    <property type="match status" value="1"/>
</dbReference>
<name>A0A1U8ITA7_GOSHI</name>
<dbReference type="Gene3D" id="1.10.340.70">
    <property type="match status" value="1"/>
</dbReference>
<dbReference type="PaxDb" id="3635-A0A1U8ITA7"/>
<evidence type="ECO:0000313" key="2">
    <source>
        <dbReference type="Proteomes" id="UP000818029"/>
    </source>
</evidence>
<sequence>MDESLAPQFKQVEDGSTKDFKINFDGILCFRGRYYVLSDQSLKQSILQEAYSSHYTMHHGSTKMYCDLREMYWWSDIKCEWKLERVTIDFVSGLPLTPTKKDSIWVIVDRLTKNVHFILIEIPALHLDSRRNYTRLWGSWEEHLPMVEFTYNSSFQSNIQMASYEALYGRKCHLPFCCTELGEKKLFDPELVSKTEDKFWLIQDILMVTSNRQNSHIDLKHMDIEFSVGDWVFLKVSPWNKVLRFC</sequence>